<sequence>MNAMPAVESRNDSQEEMQGVWPSGEEARGAANVSIDAPGGASLAGQGPREARGMNVLVEERVGAAALGSLRLLRAFVQKRDDAFAGFLYMRLQQFAGLVGIALAG</sequence>
<feature type="region of interest" description="Disordered" evidence="1">
    <location>
        <begin position="1"/>
        <end position="25"/>
    </location>
</feature>
<dbReference type="Proteomes" id="UP000295380">
    <property type="component" value="Unassembled WGS sequence"/>
</dbReference>
<reference evidence="2 3" key="1">
    <citation type="submission" date="2019-03" db="EMBL/GenBank/DDBJ databases">
        <title>Genomic Encyclopedia of Type Strains, Phase IV (KMG-IV): sequencing the most valuable type-strain genomes for metagenomic binning, comparative biology and taxonomic classification.</title>
        <authorList>
            <person name="Goeker M."/>
        </authorList>
    </citation>
    <scope>NUCLEOTIDE SEQUENCE [LARGE SCALE GENOMIC DNA]</scope>
    <source>
        <strain evidence="2 3">DSM 6770</strain>
    </source>
</reference>
<dbReference type="EMBL" id="SOBR01000005">
    <property type="protein sequence ID" value="TDU21609.1"/>
    <property type="molecule type" value="Genomic_DNA"/>
</dbReference>
<gene>
    <name evidence="2" type="ORF">C8E00_10593</name>
</gene>
<protein>
    <submittedName>
        <fullName evidence="2">Uncharacterized protein</fullName>
    </submittedName>
</protein>
<evidence type="ECO:0000256" key="1">
    <source>
        <dbReference type="SAM" id="MobiDB-lite"/>
    </source>
</evidence>
<keyword evidence="3" id="KW-1185">Reference proteome</keyword>
<comment type="caution">
    <text evidence="2">The sequence shown here is derived from an EMBL/GenBank/DDBJ whole genome shotgun (WGS) entry which is preliminary data.</text>
</comment>
<evidence type="ECO:0000313" key="3">
    <source>
        <dbReference type="Proteomes" id="UP000295380"/>
    </source>
</evidence>
<evidence type="ECO:0000313" key="2">
    <source>
        <dbReference type="EMBL" id="TDU21609.1"/>
    </source>
</evidence>
<name>A0A4R7NM76_9GAMM</name>
<proteinExistence type="predicted"/>
<accession>A0A4R7NM76</accession>
<dbReference type="AlphaFoldDB" id="A0A4R7NM76"/>
<organism evidence="2 3">
    <name type="scientific">Chromohalobacter marismortui</name>
    <dbReference type="NCBI Taxonomy" id="42055"/>
    <lineage>
        <taxon>Bacteria</taxon>
        <taxon>Pseudomonadati</taxon>
        <taxon>Pseudomonadota</taxon>
        <taxon>Gammaproteobacteria</taxon>
        <taxon>Oceanospirillales</taxon>
        <taxon>Halomonadaceae</taxon>
        <taxon>Chromohalobacter</taxon>
    </lineage>
</organism>